<reference evidence="2 3" key="1">
    <citation type="journal article" date="2020" name="bioRxiv">
        <title>Sequence and annotation of 42 cannabis genomes reveals extensive copy number variation in cannabinoid synthesis and pathogen resistance genes.</title>
        <authorList>
            <person name="Mckernan K.J."/>
            <person name="Helbert Y."/>
            <person name="Kane L.T."/>
            <person name="Ebling H."/>
            <person name="Zhang L."/>
            <person name="Liu B."/>
            <person name="Eaton Z."/>
            <person name="Mclaughlin S."/>
            <person name="Kingan S."/>
            <person name="Baybayan P."/>
            <person name="Concepcion G."/>
            <person name="Jordan M."/>
            <person name="Riva A."/>
            <person name="Barbazuk W."/>
            <person name="Harkins T."/>
        </authorList>
    </citation>
    <scope>NUCLEOTIDE SEQUENCE [LARGE SCALE GENOMIC DNA]</scope>
    <source>
        <strain evidence="3">cv. Jamaican Lion 4</strain>
        <tissue evidence="2">Leaf</tissue>
    </source>
</reference>
<feature type="transmembrane region" description="Helical" evidence="1">
    <location>
        <begin position="161"/>
        <end position="185"/>
    </location>
</feature>
<dbReference type="AlphaFoldDB" id="A0A7J6EX89"/>
<keyword evidence="1" id="KW-0472">Membrane</keyword>
<dbReference type="InterPro" id="IPR009943">
    <property type="entry name" value="DUF1475"/>
</dbReference>
<evidence type="ECO:0000313" key="3">
    <source>
        <dbReference type="Proteomes" id="UP000583929"/>
    </source>
</evidence>
<sequence>MGNLKAISLKILFTTTGLAMFITLIYTIIITPISDITVSQWLVTTWIDFFINVAVISSWIYYKESTNPVLSTYILIQLFKLSPQEANTDPIYHVLLRHSNKNDVETKAKHSVVTARVFFSALGCVMLGALIYTLVMVATLIDFYCLVLALSVWIAYKESCLICAVIWIVLLICFGSIATCAYVVLQLFQLTSQDPLYLVLIKHVDRQVHKEERKYGIPLTI</sequence>
<comment type="caution">
    <text evidence="2">The sequence shown here is derived from an EMBL/GenBank/DDBJ whole genome shotgun (WGS) entry which is preliminary data.</text>
</comment>
<feature type="transmembrane region" description="Helical" evidence="1">
    <location>
        <begin position="129"/>
        <end position="154"/>
    </location>
</feature>
<dbReference type="Pfam" id="PF07343">
    <property type="entry name" value="DUF1475"/>
    <property type="match status" value="2"/>
</dbReference>
<dbReference type="PANTHER" id="PTHR36318:SF3">
    <property type="entry name" value="OS06G0581300 PROTEIN"/>
    <property type="match status" value="1"/>
</dbReference>
<gene>
    <name evidence="2" type="ORF">G4B88_031575</name>
</gene>
<dbReference type="EMBL" id="JAATIQ010000303">
    <property type="protein sequence ID" value="KAF4363041.1"/>
    <property type="molecule type" value="Genomic_DNA"/>
</dbReference>
<dbReference type="PANTHER" id="PTHR36318">
    <property type="entry name" value="OS06G0581300 PROTEIN"/>
    <property type="match status" value="1"/>
</dbReference>
<accession>A0A7J6EX89</accession>
<evidence type="ECO:0000313" key="2">
    <source>
        <dbReference type="EMBL" id="KAF4363041.1"/>
    </source>
</evidence>
<evidence type="ECO:0000256" key="1">
    <source>
        <dbReference type="SAM" id="Phobius"/>
    </source>
</evidence>
<organism evidence="2 3">
    <name type="scientific">Cannabis sativa</name>
    <name type="common">Hemp</name>
    <name type="synonym">Marijuana</name>
    <dbReference type="NCBI Taxonomy" id="3483"/>
    <lineage>
        <taxon>Eukaryota</taxon>
        <taxon>Viridiplantae</taxon>
        <taxon>Streptophyta</taxon>
        <taxon>Embryophyta</taxon>
        <taxon>Tracheophyta</taxon>
        <taxon>Spermatophyta</taxon>
        <taxon>Magnoliopsida</taxon>
        <taxon>eudicotyledons</taxon>
        <taxon>Gunneridae</taxon>
        <taxon>Pentapetalae</taxon>
        <taxon>rosids</taxon>
        <taxon>fabids</taxon>
        <taxon>Rosales</taxon>
        <taxon>Cannabaceae</taxon>
        <taxon>Cannabis</taxon>
    </lineage>
</organism>
<feature type="transmembrane region" description="Helical" evidence="1">
    <location>
        <begin position="41"/>
        <end position="62"/>
    </location>
</feature>
<proteinExistence type="predicted"/>
<dbReference type="Proteomes" id="UP000583929">
    <property type="component" value="Unassembled WGS sequence"/>
</dbReference>
<protein>
    <submittedName>
        <fullName evidence="2">Uncharacterized protein</fullName>
    </submittedName>
</protein>
<name>A0A7J6EX89_CANSA</name>
<feature type="transmembrane region" description="Helical" evidence="1">
    <location>
        <begin position="6"/>
        <end position="29"/>
    </location>
</feature>
<keyword evidence="3" id="KW-1185">Reference proteome</keyword>
<keyword evidence="1" id="KW-1133">Transmembrane helix</keyword>
<keyword evidence="1" id="KW-0812">Transmembrane</keyword>